<feature type="transmembrane region" description="Helical" evidence="1">
    <location>
        <begin position="453"/>
        <end position="477"/>
    </location>
</feature>
<reference evidence="4" key="1">
    <citation type="journal article" date="2023" name="Arch. Microbiol.">
        <title>Desulfoferula mesophilus gen. nov. sp. nov., a mesophilic sulfate-reducing bacterium isolated from a brackish lake sediment.</title>
        <authorList>
            <person name="Watanabe T."/>
            <person name="Yabe T."/>
            <person name="Tsuji J.M."/>
            <person name="Fukui M."/>
        </authorList>
    </citation>
    <scope>NUCLEOTIDE SEQUENCE [LARGE SCALE GENOMIC DNA]</scope>
    <source>
        <strain evidence="4">12FAK</strain>
    </source>
</reference>
<feature type="domain" description="TRAP C4-dicarboxylate transport system permease DctM subunit" evidence="2">
    <location>
        <begin position="137"/>
        <end position="569"/>
    </location>
</feature>
<dbReference type="KEGG" id="dmp:FAK_17330"/>
<feature type="transmembrane region" description="Helical" evidence="1">
    <location>
        <begin position="547"/>
        <end position="566"/>
    </location>
</feature>
<name>A0AAU9F2N2_9BACT</name>
<keyword evidence="1" id="KW-1133">Transmembrane helix</keyword>
<keyword evidence="1" id="KW-0812">Transmembrane</keyword>
<feature type="transmembrane region" description="Helical" evidence="1">
    <location>
        <begin position="194"/>
        <end position="217"/>
    </location>
</feature>
<dbReference type="InterPro" id="IPR011853">
    <property type="entry name" value="TRAP_DctM-Dct_fused"/>
</dbReference>
<evidence type="ECO:0000259" key="2">
    <source>
        <dbReference type="Pfam" id="PF06808"/>
    </source>
</evidence>
<evidence type="ECO:0000256" key="1">
    <source>
        <dbReference type="SAM" id="Phobius"/>
    </source>
</evidence>
<feature type="transmembrane region" description="Helical" evidence="1">
    <location>
        <begin position="315"/>
        <end position="340"/>
    </location>
</feature>
<dbReference type="Pfam" id="PF06808">
    <property type="entry name" value="DctM"/>
    <property type="match status" value="1"/>
</dbReference>
<feature type="transmembrane region" description="Helical" evidence="1">
    <location>
        <begin position="150"/>
        <end position="174"/>
    </location>
</feature>
<accession>A0AAU9F2N2</accession>
<feature type="transmembrane region" description="Helical" evidence="1">
    <location>
        <begin position="125"/>
        <end position="143"/>
    </location>
</feature>
<dbReference type="Proteomes" id="UP001366166">
    <property type="component" value="Chromosome"/>
</dbReference>
<dbReference type="RefSeq" id="WP_338606370.1">
    <property type="nucleotide sequence ID" value="NZ_AP028679.1"/>
</dbReference>
<keyword evidence="4" id="KW-1185">Reference proteome</keyword>
<dbReference type="AlphaFoldDB" id="A0AAU9F2N2"/>
<feature type="transmembrane region" description="Helical" evidence="1">
    <location>
        <begin position="512"/>
        <end position="535"/>
    </location>
</feature>
<feature type="transmembrane region" description="Helical" evidence="1">
    <location>
        <begin position="281"/>
        <end position="309"/>
    </location>
</feature>
<feature type="transmembrane region" description="Helical" evidence="1">
    <location>
        <begin position="484"/>
        <end position="506"/>
    </location>
</feature>
<feature type="transmembrane region" description="Helical" evidence="1">
    <location>
        <begin position="93"/>
        <end position="113"/>
    </location>
</feature>
<dbReference type="InterPro" id="IPR010656">
    <property type="entry name" value="DctM"/>
</dbReference>
<protein>
    <submittedName>
        <fullName evidence="3">C4-dicarboxylate ABC transporter</fullName>
    </submittedName>
</protein>
<proteinExistence type="predicted"/>
<evidence type="ECO:0000313" key="3">
    <source>
        <dbReference type="EMBL" id="BEQ14667.1"/>
    </source>
</evidence>
<dbReference type="NCBIfam" id="TIGR02123">
    <property type="entry name" value="TRAP_fused"/>
    <property type="match status" value="1"/>
</dbReference>
<feature type="transmembrane region" description="Helical" evidence="1">
    <location>
        <begin position="63"/>
        <end position="81"/>
    </location>
</feature>
<feature type="transmembrane region" description="Helical" evidence="1">
    <location>
        <begin position="29"/>
        <end position="51"/>
    </location>
</feature>
<dbReference type="PANTHER" id="PTHR43849">
    <property type="entry name" value="BLL3936 PROTEIN"/>
    <property type="match status" value="1"/>
</dbReference>
<feature type="transmembrane region" description="Helical" evidence="1">
    <location>
        <begin position="424"/>
        <end position="447"/>
    </location>
</feature>
<organism evidence="3 4">
    <name type="scientific">Desulfoferula mesophila</name>
    <dbReference type="NCBI Taxonomy" id="3058419"/>
    <lineage>
        <taxon>Bacteria</taxon>
        <taxon>Pseudomonadati</taxon>
        <taxon>Thermodesulfobacteriota</taxon>
        <taxon>Desulfarculia</taxon>
        <taxon>Desulfarculales</taxon>
        <taxon>Desulfarculaceae</taxon>
        <taxon>Desulfoferula</taxon>
    </lineage>
</organism>
<sequence length="654" mass="71322">MATQEKKIQYEEGKKQSILEWMLAQKKGVFAYPLELFICLLSLGLSVYHLYVAYAGSLEAHAFRSTHLAFVMVLCFLLRPLGRASWTAPKNAWFGVDLLFIGLTIAIQVYTLWDLDSFILRRGDLSDLDIYAGTTLLILLLEVTRRVVGWAMVIIAAFFLVQTSFSDHFFWIFYGPPSDWFTIIDYLFMRENGIYGIPLMVMATYIFLFILFGAILVRSGAGRFFINVAMAITGSRVGGPAKASVVSSCLMASVSGSAVANVVTTGSFTIPLMKRIGYRPYFAGAVEACASSGGQIMPPVMGAAAFVIAEFMNVPYLYVALAGLFPALIYFFSIFVMVHFEARKKNLATVPRSELPNLKEELKRGGHLFISILVIVVLMVVGYTPMFAAFWAIISILVLSALRKETRMTPVQIFSALEEGARQAVSVSVACATAGIIIGCVFVSGLGLKFTTVIVSIAGGELWIALVLTMFASLILGMGLTTTAVYITLAALVIPALTQMGVAPIAAHLFAFYFGLVSAITPPVALASFAAAGIAGSNPMQTGFHSFRLGIAKYILPFVFVYNPAIVFVGDWYHVVSAVAGGFAGIYALTVTTEGWMLKRVGWAIRLVMGVVALMMFHPDLLTDLIGWILFVVIMILHWRQTKREGALVTEVAA</sequence>
<dbReference type="EMBL" id="AP028679">
    <property type="protein sequence ID" value="BEQ14667.1"/>
    <property type="molecule type" value="Genomic_DNA"/>
</dbReference>
<gene>
    <name evidence="3" type="ORF">FAK_17330</name>
</gene>
<evidence type="ECO:0000313" key="4">
    <source>
        <dbReference type="Proteomes" id="UP001366166"/>
    </source>
</evidence>
<feature type="transmembrane region" description="Helical" evidence="1">
    <location>
        <begin position="572"/>
        <end position="589"/>
    </location>
</feature>
<keyword evidence="1" id="KW-0472">Membrane</keyword>
<dbReference type="PANTHER" id="PTHR43849:SF2">
    <property type="entry name" value="BLL3936 PROTEIN"/>
    <property type="match status" value="1"/>
</dbReference>